<gene>
    <name evidence="1" type="ORF">PILCRDRAFT_824309</name>
</gene>
<proteinExistence type="predicted"/>
<dbReference type="AlphaFoldDB" id="A0A0C3FEL2"/>
<evidence type="ECO:0000313" key="1">
    <source>
        <dbReference type="EMBL" id="KIM78429.1"/>
    </source>
</evidence>
<reference evidence="2" key="2">
    <citation type="submission" date="2015-01" db="EMBL/GenBank/DDBJ databases">
        <title>Evolutionary Origins and Diversification of the Mycorrhizal Mutualists.</title>
        <authorList>
            <consortium name="DOE Joint Genome Institute"/>
            <consortium name="Mycorrhizal Genomics Consortium"/>
            <person name="Kohler A."/>
            <person name="Kuo A."/>
            <person name="Nagy L.G."/>
            <person name="Floudas D."/>
            <person name="Copeland A."/>
            <person name="Barry K.W."/>
            <person name="Cichocki N."/>
            <person name="Veneault-Fourrey C."/>
            <person name="LaButti K."/>
            <person name="Lindquist E.A."/>
            <person name="Lipzen A."/>
            <person name="Lundell T."/>
            <person name="Morin E."/>
            <person name="Murat C."/>
            <person name="Riley R."/>
            <person name="Ohm R."/>
            <person name="Sun H."/>
            <person name="Tunlid A."/>
            <person name="Henrissat B."/>
            <person name="Grigoriev I.V."/>
            <person name="Hibbett D.S."/>
            <person name="Martin F."/>
        </authorList>
    </citation>
    <scope>NUCLEOTIDE SEQUENCE [LARGE SCALE GENOMIC DNA]</scope>
    <source>
        <strain evidence="2">F 1598</strain>
    </source>
</reference>
<dbReference type="EMBL" id="KN833016">
    <property type="protein sequence ID" value="KIM78429.1"/>
    <property type="molecule type" value="Genomic_DNA"/>
</dbReference>
<dbReference type="InParanoid" id="A0A0C3FEL2"/>
<dbReference type="HOGENOM" id="CLU_2923478_0_0_1"/>
<sequence>MAASQPPSGFFHSLCYDHQITSVTGYIVIISEAQRHESEAVPLILGYHAEFVPFPPHQPIS</sequence>
<reference evidence="1 2" key="1">
    <citation type="submission" date="2014-04" db="EMBL/GenBank/DDBJ databases">
        <authorList>
            <consortium name="DOE Joint Genome Institute"/>
            <person name="Kuo A."/>
            <person name="Tarkka M."/>
            <person name="Buscot F."/>
            <person name="Kohler A."/>
            <person name="Nagy L.G."/>
            <person name="Floudas D."/>
            <person name="Copeland A."/>
            <person name="Barry K.W."/>
            <person name="Cichocki N."/>
            <person name="Veneault-Fourrey C."/>
            <person name="LaButti K."/>
            <person name="Lindquist E.A."/>
            <person name="Lipzen A."/>
            <person name="Lundell T."/>
            <person name="Morin E."/>
            <person name="Murat C."/>
            <person name="Sun H."/>
            <person name="Tunlid A."/>
            <person name="Henrissat B."/>
            <person name="Grigoriev I.V."/>
            <person name="Hibbett D.S."/>
            <person name="Martin F."/>
            <person name="Nordberg H.P."/>
            <person name="Cantor M.N."/>
            <person name="Hua S.X."/>
        </authorList>
    </citation>
    <scope>NUCLEOTIDE SEQUENCE [LARGE SCALE GENOMIC DNA]</scope>
    <source>
        <strain evidence="1 2">F 1598</strain>
    </source>
</reference>
<evidence type="ECO:0000313" key="2">
    <source>
        <dbReference type="Proteomes" id="UP000054166"/>
    </source>
</evidence>
<dbReference type="Proteomes" id="UP000054166">
    <property type="component" value="Unassembled WGS sequence"/>
</dbReference>
<keyword evidence="2" id="KW-1185">Reference proteome</keyword>
<name>A0A0C3FEL2_PILCF</name>
<accession>A0A0C3FEL2</accession>
<protein>
    <submittedName>
        <fullName evidence="1">Uncharacterized protein</fullName>
    </submittedName>
</protein>
<organism evidence="1 2">
    <name type="scientific">Piloderma croceum (strain F 1598)</name>
    <dbReference type="NCBI Taxonomy" id="765440"/>
    <lineage>
        <taxon>Eukaryota</taxon>
        <taxon>Fungi</taxon>
        <taxon>Dikarya</taxon>
        <taxon>Basidiomycota</taxon>
        <taxon>Agaricomycotina</taxon>
        <taxon>Agaricomycetes</taxon>
        <taxon>Agaricomycetidae</taxon>
        <taxon>Atheliales</taxon>
        <taxon>Atheliaceae</taxon>
        <taxon>Piloderma</taxon>
    </lineage>
</organism>